<dbReference type="EMBL" id="SDGY01000010">
    <property type="protein sequence ID" value="TYC46017.1"/>
    <property type="molecule type" value="Genomic_DNA"/>
</dbReference>
<dbReference type="PANTHER" id="PTHR31223:SF70">
    <property type="entry name" value="LOG FAMILY PROTEIN YJL055W"/>
    <property type="match status" value="1"/>
</dbReference>
<organism evidence="3 4">
    <name type="scientific">Leuconostoc litchii</name>
    <dbReference type="NCBI Taxonomy" id="1981069"/>
    <lineage>
        <taxon>Bacteria</taxon>
        <taxon>Bacillati</taxon>
        <taxon>Bacillota</taxon>
        <taxon>Bacilli</taxon>
        <taxon>Lactobacillales</taxon>
        <taxon>Lactobacillaceae</taxon>
        <taxon>Leuconostoc</taxon>
    </lineage>
</organism>
<keyword evidence="2" id="KW-0203">Cytokinin biosynthesis</keyword>
<dbReference type="Gene3D" id="3.40.50.450">
    <property type="match status" value="1"/>
</dbReference>
<dbReference type="OrthoDB" id="9801098at2"/>
<evidence type="ECO:0000256" key="2">
    <source>
        <dbReference type="RuleBase" id="RU363015"/>
    </source>
</evidence>
<dbReference type="EC" id="3.2.2.n1" evidence="2"/>
<dbReference type="GO" id="GO:0005829">
    <property type="term" value="C:cytosol"/>
    <property type="evidence" value="ECO:0007669"/>
    <property type="project" value="TreeGrafter"/>
</dbReference>
<comment type="caution">
    <text evidence="3">The sequence shown here is derived from an EMBL/GenBank/DDBJ whole genome shotgun (WGS) entry which is preliminary data.</text>
</comment>
<dbReference type="PANTHER" id="PTHR31223">
    <property type="entry name" value="LOG FAMILY PROTEIN YJL055W"/>
    <property type="match status" value="1"/>
</dbReference>
<dbReference type="Pfam" id="PF03641">
    <property type="entry name" value="Lysine_decarbox"/>
    <property type="match status" value="1"/>
</dbReference>
<keyword evidence="2" id="KW-0378">Hydrolase</keyword>
<dbReference type="GO" id="GO:0009691">
    <property type="term" value="P:cytokinin biosynthetic process"/>
    <property type="evidence" value="ECO:0007669"/>
    <property type="project" value="UniProtKB-UniRule"/>
</dbReference>
<dbReference type="RefSeq" id="WP_148606678.1">
    <property type="nucleotide sequence ID" value="NZ_BSUV01000001.1"/>
</dbReference>
<dbReference type="InterPro" id="IPR005269">
    <property type="entry name" value="LOG"/>
</dbReference>
<name>A0A652NE22_9LACO</name>
<protein>
    <recommendedName>
        <fullName evidence="2">Cytokinin riboside 5'-monophosphate phosphoribohydrolase</fullName>
        <ecNumber evidence="2">3.2.2.n1</ecNumber>
    </recommendedName>
</protein>
<comment type="similarity">
    <text evidence="1 2">Belongs to the LOG family.</text>
</comment>
<sequence>MKISSVGVFMGSQSGDNPRYVEAAEALGKRIAQNELRLVYGAGKDGLMGATAYSAMAAGGKVLGISPRNLAEEAVHSSEITQLIEVDTMTERKQLLMDNSDVFIVLPGGFGTLEEIAQVISWSKIHIHNKPLALFNINGFYDKLWSWIHEVYKSNFVSEHDMKYIQMFNNMDDMFDYLENFEG</sequence>
<evidence type="ECO:0000313" key="3">
    <source>
        <dbReference type="EMBL" id="TYC46017.1"/>
    </source>
</evidence>
<keyword evidence="4" id="KW-1185">Reference proteome</keyword>
<dbReference type="SUPFAM" id="SSF102405">
    <property type="entry name" value="MCP/YpsA-like"/>
    <property type="match status" value="1"/>
</dbReference>
<dbReference type="GO" id="GO:0016799">
    <property type="term" value="F:hydrolase activity, hydrolyzing N-glycosyl compounds"/>
    <property type="evidence" value="ECO:0007669"/>
    <property type="project" value="TreeGrafter"/>
</dbReference>
<dbReference type="AlphaFoldDB" id="A0A652NE22"/>
<evidence type="ECO:0000256" key="1">
    <source>
        <dbReference type="ARBA" id="ARBA00006763"/>
    </source>
</evidence>
<evidence type="ECO:0000313" key="4">
    <source>
        <dbReference type="Proteomes" id="UP000442244"/>
    </source>
</evidence>
<accession>A0A652NE22</accession>
<gene>
    <name evidence="3" type="ORF">ESZ47_09145</name>
</gene>
<dbReference type="InterPro" id="IPR031100">
    <property type="entry name" value="LOG_fam"/>
</dbReference>
<reference evidence="3 4" key="1">
    <citation type="submission" date="2019-01" db="EMBL/GenBank/DDBJ databases">
        <title>Leuconostoc litchii sp. nov., a novel lactic acid bacterium isolated from lychee.</title>
        <authorList>
            <person name="Wang L.-T."/>
        </authorList>
    </citation>
    <scope>NUCLEOTIDE SEQUENCE [LARGE SCALE GENOMIC DNA]</scope>
    <source>
        <strain evidence="3 4">MB7</strain>
    </source>
</reference>
<dbReference type="Proteomes" id="UP000442244">
    <property type="component" value="Unassembled WGS sequence"/>
</dbReference>
<dbReference type="NCBIfam" id="TIGR00730">
    <property type="entry name" value="Rossman fold protein, TIGR00730 family"/>
    <property type="match status" value="1"/>
</dbReference>
<proteinExistence type="inferred from homology"/>